<keyword evidence="6" id="KW-0677">Repeat</keyword>
<dbReference type="Pfam" id="PF13522">
    <property type="entry name" value="GATase_6"/>
    <property type="match status" value="1"/>
</dbReference>
<dbReference type="CDD" id="cd05009">
    <property type="entry name" value="SIS_GlmS_GlmD_2"/>
    <property type="match status" value="1"/>
</dbReference>
<dbReference type="InterPro" id="IPR005855">
    <property type="entry name" value="GFAT"/>
</dbReference>
<dbReference type="SUPFAM" id="SSF56235">
    <property type="entry name" value="N-terminal nucleophile aminohydrolases (Ntn hydrolases)"/>
    <property type="match status" value="1"/>
</dbReference>
<dbReference type="PANTHER" id="PTHR10937">
    <property type="entry name" value="GLUCOSAMINE--FRUCTOSE-6-PHOSPHATE AMINOTRANSFERASE, ISOMERIZING"/>
    <property type="match status" value="1"/>
</dbReference>
<evidence type="ECO:0000313" key="10">
    <source>
        <dbReference type="EMBL" id="MCG6559654.1"/>
    </source>
</evidence>
<dbReference type="RefSeq" id="WP_234140192.1">
    <property type="nucleotide sequence ID" value="NZ_JAKOEM010000015.1"/>
</dbReference>
<dbReference type="InterPro" id="IPR035490">
    <property type="entry name" value="GlmS/FrlB_SIS"/>
</dbReference>
<dbReference type="EMBL" id="JAKOEM010000015">
    <property type="protein sequence ID" value="MCG6559654.1"/>
    <property type="molecule type" value="Genomic_DNA"/>
</dbReference>
<dbReference type="InterPro" id="IPR001347">
    <property type="entry name" value="SIS_dom"/>
</dbReference>
<evidence type="ECO:0000256" key="1">
    <source>
        <dbReference type="ARBA" id="ARBA00001031"/>
    </source>
</evidence>
<evidence type="ECO:0000259" key="9">
    <source>
        <dbReference type="PROSITE" id="PS51464"/>
    </source>
</evidence>
<dbReference type="SUPFAM" id="SSF53697">
    <property type="entry name" value="SIS domain"/>
    <property type="match status" value="1"/>
</dbReference>
<comment type="catalytic activity">
    <reaction evidence="1">
        <text>D-fructose 6-phosphate + L-glutamine = D-glucosamine 6-phosphate + L-glutamate</text>
        <dbReference type="Rhea" id="RHEA:13237"/>
        <dbReference type="ChEBI" id="CHEBI:29985"/>
        <dbReference type="ChEBI" id="CHEBI:58359"/>
        <dbReference type="ChEBI" id="CHEBI:58725"/>
        <dbReference type="ChEBI" id="CHEBI:61527"/>
        <dbReference type="EC" id="2.6.1.16"/>
    </reaction>
</comment>
<evidence type="ECO:0000256" key="2">
    <source>
        <dbReference type="ARBA" id="ARBA00012916"/>
    </source>
</evidence>
<dbReference type="NCBIfam" id="NF001484">
    <property type="entry name" value="PRK00331.1"/>
    <property type="match status" value="1"/>
</dbReference>
<accession>A0ABS9NZP1</accession>
<dbReference type="PROSITE" id="PS51464">
    <property type="entry name" value="SIS"/>
    <property type="match status" value="2"/>
</dbReference>
<dbReference type="NCBIfam" id="TIGR01135">
    <property type="entry name" value="glmS"/>
    <property type="match status" value="1"/>
</dbReference>
<dbReference type="InterPro" id="IPR035466">
    <property type="entry name" value="GlmS/AgaS_SIS"/>
</dbReference>
<feature type="domain" description="SIS" evidence="9">
    <location>
        <begin position="283"/>
        <end position="430"/>
    </location>
</feature>
<reference evidence="10" key="1">
    <citation type="submission" date="2022-02" db="EMBL/GenBank/DDBJ databases">
        <title>The genome sequence of Ruegeria sp. 1NDH52C.</title>
        <authorList>
            <person name="Du J."/>
        </authorList>
    </citation>
    <scope>NUCLEOTIDE SEQUENCE</scope>
    <source>
        <strain evidence="10">1NDH52C</strain>
    </source>
</reference>
<evidence type="ECO:0000256" key="4">
    <source>
        <dbReference type="ARBA" id="ARBA00022576"/>
    </source>
</evidence>
<keyword evidence="4 10" id="KW-0032">Aminotransferase</keyword>
<evidence type="ECO:0000259" key="8">
    <source>
        <dbReference type="PROSITE" id="PS51278"/>
    </source>
</evidence>
<dbReference type="PROSITE" id="PS51278">
    <property type="entry name" value="GATASE_TYPE_2"/>
    <property type="match status" value="1"/>
</dbReference>
<dbReference type="Gene3D" id="3.40.50.10490">
    <property type="entry name" value="Glucose-6-phosphate isomerase like protein, domain 1"/>
    <property type="match status" value="2"/>
</dbReference>
<evidence type="ECO:0000256" key="3">
    <source>
        <dbReference type="ARBA" id="ARBA00016090"/>
    </source>
</evidence>
<dbReference type="Pfam" id="PF01380">
    <property type="entry name" value="SIS"/>
    <property type="match status" value="2"/>
</dbReference>
<evidence type="ECO:0000256" key="6">
    <source>
        <dbReference type="ARBA" id="ARBA00022737"/>
    </source>
</evidence>
<organism evidence="10 11">
    <name type="scientific">Ruegeria alba</name>
    <dbReference type="NCBI Taxonomy" id="2916756"/>
    <lineage>
        <taxon>Bacteria</taxon>
        <taxon>Pseudomonadati</taxon>
        <taxon>Pseudomonadota</taxon>
        <taxon>Alphaproteobacteria</taxon>
        <taxon>Rhodobacterales</taxon>
        <taxon>Roseobacteraceae</taxon>
        <taxon>Ruegeria</taxon>
    </lineage>
</organism>
<dbReference type="InterPro" id="IPR046348">
    <property type="entry name" value="SIS_dom_sf"/>
</dbReference>
<name>A0ABS9NZP1_9RHOB</name>
<dbReference type="Gene3D" id="3.60.20.10">
    <property type="entry name" value="Glutamine Phosphoribosylpyrophosphate, subunit 1, domain 1"/>
    <property type="match status" value="1"/>
</dbReference>
<evidence type="ECO:0000256" key="5">
    <source>
        <dbReference type="ARBA" id="ARBA00022679"/>
    </source>
</evidence>
<keyword evidence="11" id="KW-1185">Reference proteome</keyword>
<dbReference type="InterPro" id="IPR029055">
    <property type="entry name" value="Ntn_hydrolases_N"/>
</dbReference>
<dbReference type="Proteomes" id="UP001165279">
    <property type="component" value="Unassembled WGS sequence"/>
</dbReference>
<evidence type="ECO:0000256" key="7">
    <source>
        <dbReference type="ARBA" id="ARBA00022962"/>
    </source>
</evidence>
<proteinExistence type="predicted"/>
<feature type="domain" description="SIS" evidence="9">
    <location>
        <begin position="455"/>
        <end position="597"/>
    </location>
</feature>
<sequence>MCGVVGVAGVGDAQKEILGMLTNLEYRGYDSSGMAVLSNGRLHVVKRQGALSELKKELLKPTSQLHGSAGIGHTRWATHGAPSDINAHPHLSSDGKIAIVHNGIVENYKALKDQLIDEGYLFKSETDSEVIANLAAKLYQDCGAGSYRQVLARLQSRLVGAYAVVIQFADAPDLIGGIRNECPLNYIQKDGQSAISSDLSSLVPYGKDVFCLKDKQCVILDSDGVAVFDEMGTDSEAIPITINWSVEKARKDGFDTFLQKEIHEEPAAAQAFYREIRNHKAALDEYLKQHRFTKIVVVACGSASFSAIFAEALARQFDLPIDVISEVGSEMRYNPPMISETTLVLAISQSGETADTIGAVKAAKQKGAQVVSFVNVAGSTLEFVSDLVLPLSAGPEISVPSTKTVTNMFLAVFFFLDAMRQALGGQRDESWFASAEEFRAALAEMVGRERQFRSIAERVSGYQSCFAIGRGVDFSIAKETALKLKETSYLHCEAMNAGEFKHGSISLIEYGMPVLCILTDEMQRKKMVSNINEIRARGAQCIVISDLLPAEIEDADAMTVITVPAVGPVWNTILTLMVAHYISFLIGSLRGIDVDRPRNLAKSVTVE</sequence>
<gene>
    <name evidence="10" type="primary">glmS</name>
    <name evidence="10" type="ORF">MB818_15700</name>
</gene>
<dbReference type="PANTHER" id="PTHR10937:SF0">
    <property type="entry name" value="GLUTAMINE--FRUCTOSE-6-PHOSPHATE TRANSAMINASE (ISOMERIZING)"/>
    <property type="match status" value="1"/>
</dbReference>
<dbReference type="CDD" id="cd05008">
    <property type="entry name" value="SIS_GlmS_GlmD_1"/>
    <property type="match status" value="1"/>
</dbReference>
<dbReference type="InterPro" id="IPR017932">
    <property type="entry name" value="GATase_2_dom"/>
</dbReference>
<dbReference type="InterPro" id="IPR047084">
    <property type="entry name" value="GFAT_N"/>
</dbReference>
<keyword evidence="5 10" id="KW-0808">Transferase</keyword>
<dbReference type="EC" id="2.6.1.16" evidence="2"/>
<comment type="caution">
    <text evidence="10">The sequence shown here is derived from an EMBL/GenBank/DDBJ whole genome shotgun (WGS) entry which is preliminary data.</text>
</comment>
<dbReference type="CDD" id="cd00714">
    <property type="entry name" value="GFAT"/>
    <property type="match status" value="1"/>
</dbReference>
<feature type="domain" description="Glutamine amidotransferase type-2" evidence="8">
    <location>
        <begin position="2"/>
        <end position="223"/>
    </location>
</feature>
<keyword evidence="7" id="KW-0315">Glutamine amidotransferase</keyword>
<dbReference type="GO" id="GO:0004360">
    <property type="term" value="F:glutamine-fructose-6-phosphate transaminase (isomerizing) activity"/>
    <property type="evidence" value="ECO:0007669"/>
    <property type="project" value="UniProtKB-EC"/>
</dbReference>
<protein>
    <recommendedName>
        <fullName evidence="3">Glutamine--fructose-6-phosphate aminotransferase [isomerizing]</fullName>
        <ecNumber evidence="2">2.6.1.16</ecNumber>
    </recommendedName>
</protein>
<evidence type="ECO:0000313" key="11">
    <source>
        <dbReference type="Proteomes" id="UP001165279"/>
    </source>
</evidence>